<dbReference type="RefSeq" id="WP_252769464.1">
    <property type="nucleotide sequence ID" value="NZ_JAMXMC010000005.1"/>
</dbReference>
<name>A0ABT1BLC4_9BURK</name>
<protein>
    <submittedName>
        <fullName evidence="2">Type II secretion system protein M</fullName>
    </submittedName>
</protein>
<keyword evidence="1" id="KW-0472">Membrane</keyword>
<sequence>MNDRSTTARPSLASALVPLQARWQTLNPRERTLVSAMLAALGVLLLWAIFIRPVWKTWREVPPQAEVLEAQWLQMQRLASEAQQLKGQSPITAAQATEALQAATQRLGAAGQLAIVGDRATLTLKAASPDQLRTWLGEARQGARTRPIELQLQRDGTGHFSGRVVVSLPGQP</sequence>
<evidence type="ECO:0000313" key="2">
    <source>
        <dbReference type="EMBL" id="MCO5976928.1"/>
    </source>
</evidence>
<dbReference type="Proteomes" id="UP001204851">
    <property type="component" value="Unassembled WGS sequence"/>
</dbReference>
<comment type="caution">
    <text evidence="2">The sequence shown here is derived from an EMBL/GenBank/DDBJ whole genome shotgun (WGS) entry which is preliminary data.</text>
</comment>
<evidence type="ECO:0000313" key="3">
    <source>
        <dbReference type="Proteomes" id="UP001204851"/>
    </source>
</evidence>
<keyword evidence="1" id="KW-0812">Transmembrane</keyword>
<evidence type="ECO:0000256" key="1">
    <source>
        <dbReference type="SAM" id="Phobius"/>
    </source>
</evidence>
<reference evidence="2 3" key="1">
    <citation type="submission" date="2022-06" db="EMBL/GenBank/DDBJ databases">
        <title>Ideonella sp. NS12-5 Genome sequencing and assembly.</title>
        <authorList>
            <person name="Jung Y."/>
        </authorList>
    </citation>
    <scope>NUCLEOTIDE SEQUENCE [LARGE SCALE GENOMIC DNA]</scope>
    <source>
        <strain evidence="2 3">NS12-5</strain>
    </source>
</reference>
<dbReference type="EMBL" id="JAMXMC010000005">
    <property type="protein sequence ID" value="MCO5976928.1"/>
    <property type="molecule type" value="Genomic_DNA"/>
</dbReference>
<feature type="transmembrane region" description="Helical" evidence="1">
    <location>
        <begin position="32"/>
        <end position="51"/>
    </location>
</feature>
<accession>A0ABT1BLC4</accession>
<dbReference type="InterPro" id="IPR007690">
    <property type="entry name" value="T2SS_GspM"/>
</dbReference>
<gene>
    <name evidence="2" type="ORF">M0L44_09425</name>
</gene>
<proteinExistence type="predicted"/>
<dbReference type="Pfam" id="PF04612">
    <property type="entry name" value="T2SSM"/>
    <property type="match status" value="1"/>
</dbReference>
<keyword evidence="1" id="KW-1133">Transmembrane helix</keyword>
<organism evidence="2 3">
    <name type="scientific">Ideonella oryzae</name>
    <dbReference type="NCBI Taxonomy" id="2937441"/>
    <lineage>
        <taxon>Bacteria</taxon>
        <taxon>Pseudomonadati</taxon>
        <taxon>Pseudomonadota</taxon>
        <taxon>Betaproteobacteria</taxon>
        <taxon>Burkholderiales</taxon>
        <taxon>Sphaerotilaceae</taxon>
        <taxon>Ideonella</taxon>
    </lineage>
</organism>
<keyword evidence="3" id="KW-1185">Reference proteome</keyword>